<evidence type="ECO:0000313" key="5">
    <source>
        <dbReference type="Proteomes" id="UP001146469"/>
    </source>
</evidence>
<evidence type="ECO:0000256" key="3">
    <source>
        <dbReference type="SAM" id="MobiDB-lite"/>
    </source>
</evidence>
<evidence type="ECO:0000256" key="2">
    <source>
        <dbReference type="ARBA" id="ARBA00023136"/>
    </source>
</evidence>
<feature type="region of interest" description="Disordered" evidence="3">
    <location>
        <begin position="1"/>
        <end position="78"/>
    </location>
</feature>
<evidence type="ECO:0000256" key="1">
    <source>
        <dbReference type="ARBA" id="ARBA00022475"/>
    </source>
</evidence>
<accession>A0A9X3RGF2</accession>
<dbReference type="RefSeq" id="WP_269944452.1">
    <property type="nucleotide sequence ID" value="NZ_JAKMUT010000004.1"/>
</dbReference>
<comment type="caution">
    <text evidence="4">The sequence shown here is derived from an EMBL/GenBank/DDBJ whole genome shotgun (WGS) entry which is preliminary data.</text>
</comment>
<dbReference type="Proteomes" id="UP001146469">
    <property type="component" value="Unassembled WGS sequence"/>
</dbReference>
<dbReference type="GO" id="GO:0016020">
    <property type="term" value="C:membrane"/>
    <property type="evidence" value="ECO:0007669"/>
    <property type="project" value="InterPro"/>
</dbReference>
<dbReference type="EMBL" id="JAKMUT010000004">
    <property type="protein sequence ID" value="MCZ9289671.1"/>
    <property type="molecule type" value="Genomic_DNA"/>
</dbReference>
<evidence type="ECO:0000313" key="4">
    <source>
        <dbReference type="EMBL" id="MCZ9289671.1"/>
    </source>
</evidence>
<protein>
    <submittedName>
        <fullName evidence="4">Lipoprotein LpqH</fullName>
    </submittedName>
</protein>
<organism evidence="4 5">
    <name type="scientific">Corynebacterium evansiae</name>
    <dbReference type="NCBI Taxonomy" id="2913499"/>
    <lineage>
        <taxon>Bacteria</taxon>
        <taxon>Bacillati</taxon>
        <taxon>Actinomycetota</taxon>
        <taxon>Actinomycetes</taxon>
        <taxon>Mycobacteriales</taxon>
        <taxon>Corynebacteriaceae</taxon>
        <taxon>Corynebacterium</taxon>
    </lineage>
</organism>
<feature type="compositionally biased region" description="Low complexity" evidence="3">
    <location>
        <begin position="33"/>
        <end position="53"/>
    </location>
</feature>
<proteinExistence type="predicted"/>
<dbReference type="InterPro" id="IPR008691">
    <property type="entry name" value="LpqH"/>
</dbReference>
<dbReference type="Pfam" id="PF05481">
    <property type="entry name" value="Myco_19_kDa"/>
    <property type="match status" value="1"/>
</dbReference>
<dbReference type="AlphaFoldDB" id="A0A9X3RGF2"/>
<gene>
    <name evidence="4" type="ORF">L8V00_05540</name>
</gene>
<keyword evidence="1" id="KW-1003">Cell membrane</keyword>
<sequence>MAASLGISAAACASDDSGDDAAEKETVTTTVQESAEASEATDSSDSSDSPGESEQSRDTQEAPAEGSSGSKLHRITVDGKPVDTKLFSPVRCELDEDDGREVLEVDFGKDDDDRNELDIDIYTDQPALESLDFEYKDVEYEIDDDHAGSATVKRQGDNYVVEGTPVEDDSNRTIALTVEFTCAN</sequence>
<keyword evidence="2" id="KW-0472">Membrane</keyword>
<reference evidence="4" key="1">
    <citation type="submission" date="2022-02" db="EMBL/GenBank/DDBJ databases">
        <title>Corynebacterium sp. from urogenital microbiome.</title>
        <authorList>
            <person name="Cappelli E.A."/>
            <person name="Ribeiro T.G."/>
            <person name="Peixe L."/>
        </authorList>
    </citation>
    <scope>NUCLEOTIDE SEQUENCE</scope>
    <source>
        <strain evidence="4">C8Ua_174</strain>
    </source>
</reference>
<feature type="compositionally biased region" description="Low complexity" evidence="3">
    <location>
        <begin position="1"/>
        <end position="15"/>
    </location>
</feature>
<name>A0A9X3RGF2_9CORY</name>
<keyword evidence="5" id="KW-1185">Reference proteome</keyword>
<keyword evidence="4" id="KW-0449">Lipoprotein</keyword>